<dbReference type="InterPro" id="IPR033140">
    <property type="entry name" value="Lipase_GDXG_put_SER_AS"/>
</dbReference>
<sequence>MVFKVPSKSNHSVIPSNWWFVGWSCAARSAPKEPLSLRWAKGLSVGTGVRCGHRVPGVGMGRQEWVRDVNSGYGVPGVGKRCQQWVRGARSGSAVGTGRQEWVRDVSSGYGVPGGSTADVDAFVGRAARWRSSVIPRPVCLHSPFSRGPPARPRQPRAGLGPLRCSGAAAAERARPRGAAAPRGGRAREGRCRAGSGLGSGRAHGRRPGRKRRDFLRGRPARGRCAPRGERGEAAAHGAEEAMRAAWLLLPALAALSAYYVYLPLPGAVSDPWKLMLLDATFRAVQQTCHLIHYLRLSHHLIVLNYLICTFDKLKDVSSEDVKITDAVFDGVEVRVFEPPAKGDESLKRSVVYIHGGGWALASARTSLYNNLCRIMAESLNAVVVSVEYRLVPEVCFPEQYHDALRATKHFLQPDVLAEYSVDPSRIAISGDSAGGNLAAAVCQQLSKEEDLTVRPKLQALIYPVLQAFDFNTPSYQQNMNMPVLPRYVMINYWIDYFNGNYDLAHELLINNHTALNVGRALSFRARLNWTSLLPPSFKKSYKPVVQTTGTAAIVEQLPALLDVRAVPLLADDATLARQPRTYVLTCENDVLRDDGAMYAKRLEHAGVPVTLDHFHDCFHGCMIFTVWPTDFSAGVQTRNSYIKWLDENL</sequence>
<dbReference type="InterPro" id="IPR013094">
    <property type="entry name" value="AB_hydrolase_3"/>
</dbReference>
<dbReference type="GO" id="GO:0016787">
    <property type="term" value="F:hydrolase activity"/>
    <property type="evidence" value="ECO:0007669"/>
    <property type="project" value="UniProtKB-KW"/>
</dbReference>
<evidence type="ECO:0000256" key="1">
    <source>
        <dbReference type="ARBA" id="ARBA00010515"/>
    </source>
</evidence>
<gene>
    <name evidence="5" type="primary">NCEH1</name>
</gene>
<organism evidence="5 6">
    <name type="scientific">Corvus moneduloides</name>
    <name type="common">New Caledonian crow</name>
    <dbReference type="NCBI Taxonomy" id="1196302"/>
    <lineage>
        <taxon>Eukaryota</taxon>
        <taxon>Metazoa</taxon>
        <taxon>Chordata</taxon>
        <taxon>Craniata</taxon>
        <taxon>Vertebrata</taxon>
        <taxon>Euteleostomi</taxon>
        <taxon>Archelosauria</taxon>
        <taxon>Archosauria</taxon>
        <taxon>Dinosauria</taxon>
        <taxon>Saurischia</taxon>
        <taxon>Theropoda</taxon>
        <taxon>Coelurosauria</taxon>
        <taxon>Aves</taxon>
        <taxon>Neognathae</taxon>
        <taxon>Neoaves</taxon>
        <taxon>Telluraves</taxon>
        <taxon>Australaves</taxon>
        <taxon>Passeriformes</taxon>
        <taxon>Corvoidea</taxon>
        <taxon>Corvidae</taxon>
        <taxon>Corvus</taxon>
    </lineage>
</organism>
<evidence type="ECO:0000256" key="2">
    <source>
        <dbReference type="ARBA" id="ARBA00022801"/>
    </source>
</evidence>
<dbReference type="SUPFAM" id="SSF53474">
    <property type="entry name" value="alpha/beta-Hydrolases"/>
    <property type="match status" value="1"/>
</dbReference>
<reference evidence="5" key="3">
    <citation type="submission" date="2025-09" db="UniProtKB">
        <authorList>
            <consortium name="Ensembl"/>
        </authorList>
    </citation>
    <scope>IDENTIFICATION</scope>
</reference>
<dbReference type="PANTHER" id="PTHR48081:SF29">
    <property type="entry name" value="NEUTRAL CHOLESTEROL ESTER HYDROLASE 1"/>
    <property type="match status" value="1"/>
</dbReference>
<evidence type="ECO:0000313" key="5">
    <source>
        <dbReference type="Ensembl" id="ENSCMUP00000019553.2"/>
    </source>
</evidence>
<dbReference type="Gene3D" id="3.40.50.1820">
    <property type="entry name" value="alpha/beta hydrolase"/>
    <property type="match status" value="1"/>
</dbReference>
<feature type="compositionally biased region" description="Low complexity" evidence="3">
    <location>
        <begin position="156"/>
        <end position="184"/>
    </location>
</feature>
<protein>
    <submittedName>
        <fullName evidence="5">Neutral cholesterol ester hydrolase 1</fullName>
    </submittedName>
</protein>
<dbReference type="PROSITE" id="PS01174">
    <property type="entry name" value="LIPASE_GDXG_SER"/>
    <property type="match status" value="1"/>
</dbReference>
<reference evidence="6" key="1">
    <citation type="submission" date="2019-10" db="EMBL/GenBank/DDBJ databases">
        <title>Corvus moneduloides (New Caledonian crow) genome, bCorMon1, primary haplotype.</title>
        <authorList>
            <person name="Rutz C."/>
            <person name="Fungtammasan C."/>
            <person name="Mountcastle J."/>
            <person name="Formenti G."/>
            <person name="Chow W."/>
            <person name="Howe K."/>
            <person name="Steele M.P."/>
            <person name="Fernandes J."/>
            <person name="Gilbert M.T.P."/>
            <person name="Fedrigo O."/>
            <person name="Jarvis E.D."/>
            <person name="Gemmell N."/>
        </authorList>
    </citation>
    <scope>NUCLEOTIDE SEQUENCE [LARGE SCALE GENOMIC DNA]</scope>
</reference>
<keyword evidence="6" id="KW-1185">Reference proteome</keyword>
<feature type="domain" description="Alpha/beta hydrolase fold-3" evidence="4">
    <location>
        <begin position="351"/>
        <end position="509"/>
    </location>
</feature>
<dbReference type="InterPro" id="IPR029058">
    <property type="entry name" value="AB_hydrolase_fold"/>
</dbReference>
<name>A0A8C3EKE7_CORMO</name>
<accession>A0A8U7MA07</accession>
<feature type="region of interest" description="Disordered" evidence="3">
    <location>
        <begin position="143"/>
        <end position="232"/>
    </location>
</feature>
<dbReference type="AlphaFoldDB" id="A0A8C3EKE7"/>
<evidence type="ECO:0000259" key="4">
    <source>
        <dbReference type="Pfam" id="PF07859"/>
    </source>
</evidence>
<evidence type="ECO:0000256" key="3">
    <source>
        <dbReference type="SAM" id="MobiDB-lite"/>
    </source>
</evidence>
<evidence type="ECO:0000313" key="6">
    <source>
        <dbReference type="Proteomes" id="UP000694553"/>
    </source>
</evidence>
<dbReference type="Ensembl" id="ENSCMUT00000021012.2">
    <property type="protein sequence ID" value="ENSCMUP00000019553.2"/>
    <property type="gene ID" value="ENSCMUG00000012088.2"/>
</dbReference>
<accession>A0A8C3EKE7</accession>
<dbReference type="Proteomes" id="UP000694553">
    <property type="component" value="Unassembled WGS sequence"/>
</dbReference>
<dbReference type="Pfam" id="PF07859">
    <property type="entry name" value="Abhydrolase_3"/>
    <property type="match status" value="2"/>
</dbReference>
<dbReference type="InterPro" id="IPR050300">
    <property type="entry name" value="GDXG_lipolytic_enzyme"/>
</dbReference>
<comment type="similarity">
    <text evidence="1">Belongs to the 'GDXG' lipolytic enzyme family.</text>
</comment>
<proteinExistence type="inferred from homology"/>
<dbReference type="PANTHER" id="PTHR48081">
    <property type="entry name" value="AB HYDROLASE SUPERFAMILY PROTEIN C4A8.06C"/>
    <property type="match status" value="1"/>
</dbReference>
<feature type="compositionally biased region" description="Basic residues" evidence="3">
    <location>
        <begin position="203"/>
        <end position="222"/>
    </location>
</feature>
<dbReference type="OMA" id="HIYNHEL"/>
<keyword evidence="2" id="KW-0378">Hydrolase</keyword>
<reference evidence="5" key="2">
    <citation type="submission" date="2025-08" db="UniProtKB">
        <authorList>
            <consortium name="Ensembl"/>
        </authorList>
    </citation>
    <scope>IDENTIFICATION</scope>
</reference>
<feature type="domain" description="Alpha/beta hydrolase fold-3" evidence="4">
    <location>
        <begin position="562"/>
        <end position="623"/>
    </location>
</feature>